<reference evidence="1 2" key="1">
    <citation type="submission" date="2018-04" db="EMBL/GenBank/DDBJ databases">
        <title>Sphingobacterium sp. M46 Genome.</title>
        <authorList>
            <person name="Cheng J."/>
            <person name="Li Y."/>
        </authorList>
    </citation>
    <scope>NUCLEOTIDE SEQUENCE [LARGE SCALE GENOMIC DNA]</scope>
    <source>
        <strain evidence="1 2">M46</strain>
    </source>
</reference>
<sequence>MEEIMQEIFVQLFLKRNSIPSAEAIFPFLFLVAKRTAITLFRKELSRQKYQVSQLAEWDELNAPGLLLSSSQFSGETRQLNPYLSFSHPQTLSCPPPDVSAAR</sequence>
<dbReference type="GO" id="GO:0006352">
    <property type="term" value="P:DNA-templated transcription initiation"/>
    <property type="evidence" value="ECO:0007669"/>
    <property type="project" value="InterPro"/>
</dbReference>
<organism evidence="1 2">
    <name type="scientific">Sphingobacterium athyrii</name>
    <dbReference type="NCBI Taxonomy" id="2152717"/>
    <lineage>
        <taxon>Bacteria</taxon>
        <taxon>Pseudomonadati</taxon>
        <taxon>Bacteroidota</taxon>
        <taxon>Sphingobacteriia</taxon>
        <taxon>Sphingobacteriales</taxon>
        <taxon>Sphingobacteriaceae</taxon>
        <taxon>Sphingobacterium</taxon>
    </lineage>
</organism>
<gene>
    <name evidence="1" type="ORF">DCO56_05060</name>
</gene>
<dbReference type="Gene3D" id="1.10.1740.10">
    <property type="match status" value="1"/>
</dbReference>
<comment type="caution">
    <text evidence="1">The sequence shown here is derived from an EMBL/GenBank/DDBJ whole genome shotgun (WGS) entry which is preliminary data.</text>
</comment>
<accession>A0A363NZT1</accession>
<proteinExistence type="predicted"/>
<dbReference type="Proteomes" id="UP000250831">
    <property type="component" value="Unassembled WGS sequence"/>
</dbReference>
<name>A0A363NZT1_9SPHI</name>
<dbReference type="InterPro" id="IPR013325">
    <property type="entry name" value="RNA_pol_sigma_r2"/>
</dbReference>
<dbReference type="AlphaFoldDB" id="A0A363NZT1"/>
<dbReference type="SUPFAM" id="SSF88946">
    <property type="entry name" value="Sigma2 domain of RNA polymerase sigma factors"/>
    <property type="match status" value="1"/>
</dbReference>
<dbReference type="EMBL" id="QCXX01000001">
    <property type="protein sequence ID" value="PUV26324.1"/>
    <property type="molecule type" value="Genomic_DNA"/>
</dbReference>
<evidence type="ECO:0000313" key="1">
    <source>
        <dbReference type="EMBL" id="PUV26324.1"/>
    </source>
</evidence>
<keyword evidence="2" id="KW-1185">Reference proteome</keyword>
<evidence type="ECO:0000313" key="2">
    <source>
        <dbReference type="Proteomes" id="UP000250831"/>
    </source>
</evidence>
<dbReference type="GO" id="GO:0003700">
    <property type="term" value="F:DNA-binding transcription factor activity"/>
    <property type="evidence" value="ECO:0007669"/>
    <property type="project" value="InterPro"/>
</dbReference>
<protein>
    <submittedName>
        <fullName evidence="1">Uncharacterized protein</fullName>
    </submittedName>
</protein>